<dbReference type="GO" id="GO:0045892">
    <property type="term" value="P:negative regulation of DNA-templated transcription"/>
    <property type="evidence" value="ECO:0007669"/>
    <property type="project" value="UniProtKB-ARBA"/>
</dbReference>
<keyword evidence="1" id="KW-0479">Metal-binding</keyword>
<comment type="caution">
    <text evidence="6">The sequence shown here is derived from an EMBL/GenBank/DDBJ whole genome shotgun (WGS) entry which is preliminary data.</text>
</comment>
<evidence type="ECO:0000259" key="5">
    <source>
        <dbReference type="Pfam" id="PF04500"/>
    </source>
</evidence>
<evidence type="ECO:0000256" key="3">
    <source>
        <dbReference type="ARBA" id="ARBA00022833"/>
    </source>
</evidence>
<dbReference type="Proteomes" id="UP000230233">
    <property type="component" value="Unassembled WGS sequence"/>
</dbReference>
<feature type="domain" description="FLYWCH-type" evidence="5">
    <location>
        <begin position="167"/>
        <end position="227"/>
    </location>
</feature>
<evidence type="ECO:0000256" key="2">
    <source>
        <dbReference type="ARBA" id="ARBA00022771"/>
    </source>
</evidence>
<dbReference type="GO" id="GO:0008270">
    <property type="term" value="F:zinc ion binding"/>
    <property type="evidence" value="ECO:0007669"/>
    <property type="project" value="UniProtKB-KW"/>
</dbReference>
<sequence length="480" mass="52972">MAAEDLRAACMVGTMMSTNQDIVTTATAPPIFPLPPGASNNNNNGELAALVDLERAQKQIGLMRQQPAFIQAVLDGTITTKMEPSPDITQILQAIQAFQANPSFPGLNAIPFQLDPSAISTVFNPALVKEEPCKSSSSSPSSTSTAGSSSSSGTVISIPSLMNEPEYKPRNIREKVYADGFIMSFDKKSCCGTKYFWRCERKNDCNARMHSDIVTREIVRKLHPHNHEKPSPEELAFYEQDFSLLDPNYCHPVKSINRSYMQRKLSKASNVNPQMVQLCSQLPDPMEIDTKQFQQTNSLMLFGTIAAAAAASSGSSPPTIGQKRLSTNCVPIKMKSPRKNEENPAESTITAEELRSVYDITKRIMKMMKPVTEIGVRWQGDQDALLIYLSHDNGAEDSVFFPVVVISKDTKSLMTAVEGFTGKRCEGKITLCLSPKVHILMHDALISNWTHGKLFLVNSNSPDFWRLTPVDAFGDILIQM</sequence>
<reference evidence="7" key="1">
    <citation type="submission" date="2017-10" db="EMBL/GenBank/DDBJ databases">
        <title>Rapid genome shrinkage in a self-fertile nematode reveals novel sperm competition proteins.</title>
        <authorList>
            <person name="Yin D."/>
            <person name="Schwarz E.M."/>
            <person name="Thomas C.G."/>
            <person name="Felde R.L."/>
            <person name="Korf I.F."/>
            <person name="Cutter A.D."/>
            <person name="Schartner C.M."/>
            <person name="Ralston E.J."/>
            <person name="Meyer B.J."/>
            <person name="Haag E.S."/>
        </authorList>
    </citation>
    <scope>NUCLEOTIDE SEQUENCE [LARGE SCALE GENOMIC DNA]</scope>
    <source>
        <strain evidence="7">JU1422</strain>
    </source>
</reference>
<dbReference type="PANTHER" id="PTHR37975">
    <property type="entry name" value="FLYWCH ZINC FINGER TRANSCRIPTION FACTOR HOMOLOG"/>
    <property type="match status" value="1"/>
</dbReference>
<dbReference type="PANTHER" id="PTHR37975:SF4">
    <property type="entry name" value="FLYWCH TRANSCRIPTION FACTOR 2"/>
    <property type="match status" value="1"/>
</dbReference>
<dbReference type="OrthoDB" id="5806173at2759"/>
<evidence type="ECO:0000313" key="7">
    <source>
        <dbReference type="Proteomes" id="UP000230233"/>
    </source>
</evidence>
<keyword evidence="2" id="KW-0863">Zinc-finger</keyword>
<keyword evidence="3" id="KW-0862">Zinc</keyword>
<protein>
    <recommendedName>
        <fullName evidence="5">FLYWCH-type domain-containing protein</fullName>
    </recommendedName>
</protein>
<accession>A0A2G5SC14</accession>
<dbReference type="EMBL" id="PDUG01000023">
    <property type="protein sequence ID" value="PIC12431.1"/>
    <property type="molecule type" value="Genomic_DNA"/>
</dbReference>
<keyword evidence="7" id="KW-1185">Reference proteome</keyword>
<organism evidence="6 7">
    <name type="scientific">Caenorhabditis nigoni</name>
    <dbReference type="NCBI Taxonomy" id="1611254"/>
    <lineage>
        <taxon>Eukaryota</taxon>
        <taxon>Metazoa</taxon>
        <taxon>Ecdysozoa</taxon>
        <taxon>Nematoda</taxon>
        <taxon>Chromadorea</taxon>
        <taxon>Rhabditida</taxon>
        <taxon>Rhabditina</taxon>
        <taxon>Rhabditomorpha</taxon>
        <taxon>Rhabditoidea</taxon>
        <taxon>Rhabditidae</taxon>
        <taxon>Peloderinae</taxon>
        <taxon>Caenorhabditis</taxon>
    </lineage>
</organism>
<dbReference type="Gene3D" id="2.20.25.240">
    <property type="match status" value="1"/>
</dbReference>
<dbReference type="InterPro" id="IPR052887">
    <property type="entry name" value="FLYWCH-type_ZF"/>
</dbReference>
<name>A0A2G5SC14_9PELO</name>
<evidence type="ECO:0000256" key="1">
    <source>
        <dbReference type="ARBA" id="ARBA00022723"/>
    </source>
</evidence>
<dbReference type="GO" id="GO:0003700">
    <property type="term" value="F:DNA-binding transcription factor activity"/>
    <property type="evidence" value="ECO:0007669"/>
    <property type="project" value="TreeGrafter"/>
</dbReference>
<proteinExistence type="predicted"/>
<evidence type="ECO:0000313" key="6">
    <source>
        <dbReference type="EMBL" id="PIC12431.1"/>
    </source>
</evidence>
<dbReference type="AlphaFoldDB" id="A0A2G5SC14"/>
<dbReference type="InterPro" id="IPR007588">
    <property type="entry name" value="Znf_FLYWCH"/>
</dbReference>
<feature type="compositionally biased region" description="Low complexity" evidence="4">
    <location>
        <begin position="135"/>
        <end position="157"/>
    </location>
</feature>
<dbReference type="GO" id="GO:0002119">
    <property type="term" value="P:nematode larval development"/>
    <property type="evidence" value="ECO:0007669"/>
    <property type="project" value="UniProtKB-ARBA"/>
</dbReference>
<dbReference type="FunFam" id="2.20.25.240:FF:000002">
    <property type="entry name" value="FLYWCH zinc finger transcription factor homolog"/>
    <property type="match status" value="1"/>
</dbReference>
<dbReference type="STRING" id="1611254.A0A2G5SC14"/>
<evidence type="ECO:0000256" key="4">
    <source>
        <dbReference type="SAM" id="MobiDB-lite"/>
    </source>
</evidence>
<dbReference type="GO" id="GO:0005634">
    <property type="term" value="C:nucleus"/>
    <property type="evidence" value="ECO:0007669"/>
    <property type="project" value="TreeGrafter"/>
</dbReference>
<gene>
    <name evidence="6" type="primary">Cni-flh-2</name>
    <name evidence="6" type="ORF">B9Z55_028448</name>
</gene>
<dbReference type="GO" id="GO:0043565">
    <property type="term" value="F:sequence-specific DNA binding"/>
    <property type="evidence" value="ECO:0007669"/>
    <property type="project" value="TreeGrafter"/>
</dbReference>
<dbReference type="Pfam" id="PF04500">
    <property type="entry name" value="FLYWCH"/>
    <property type="match status" value="1"/>
</dbReference>
<feature type="region of interest" description="Disordered" evidence="4">
    <location>
        <begin position="132"/>
        <end position="157"/>
    </location>
</feature>